<reference evidence="2 3" key="1">
    <citation type="journal article" date="2021" name="Nat. Commun.">
        <title>Genetic determinants of endophytism in the Arabidopsis root mycobiome.</title>
        <authorList>
            <person name="Mesny F."/>
            <person name="Miyauchi S."/>
            <person name="Thiergart T."/>
            <person name="Pickel B."/>
            <person name="Atanasova L."/>
            <person name="Karlsson M."/>
            <person name="Huettel B."/>
            <person name="Barry K.W."/>
            <person name="Haridas S."/>
            <person name="Chen C."/>
            <person name="Bauer D."/>
            <person name="Andreopoulos W."/>
            <person name="Pangilinan J."/>
            <person name="LaButti K."/>
            <person name="Riley R."/>
            <person name="Lipzen A."/>
            <person name="Clum A."/>
            <person name="Drula E."/>
            <person name="Henrissat B."/>
            <person name="Kohler A."/>
            <person name="Grigoriev I.V."/>
            <person name="Martin F.M."/>
            <person name="Hacquard S."/>
        </authorList>
    </citation>
    <scope>NUCLEOTIDE SEQUENCE [LARGE SCALE GENOMIC DNA]</scope>
    <source>
        <strain evidence="2 3">MPI-SDFR-AT-0080</strain>
    </source>
</reference>
<protein>
    <recommendedName>
        <fullName evidence="4">Secreted protein</fullName>
    </recommendedName>
</protein>
<proteinExistence type="predicted"/>
<feature type="signal peptide" evidence="1">
    <location>
        <begin position="1"/>
        <end position="35"/>
    </location>
</feature>
<keyword evidence="3" id="KW-1185">Reference proteome</keyword>
<feature type="chain" id="PRO_5047009332" description="Secreted protein" evidence="1">
    <location>
        <begin position="36"/>
        <end position="141"/>
    </location>
</feature>
<keyword evidence="1" id="KW-0732">Signal</keyword>
<comment type="caution">
    <text evidence="2">The sequence shown here is derived from an EMBL/GenBank/DDBJ whole genome shotgun (WGS) entry which is preliminary data.</text>
</comment>
<evidence type="ECO:0000256" key="1">
    <source>
        <dbReference type="SAM" id="SignalP"/>
    </source>
</evidence>
<gene>
    <name evidence="2" type="ORF">B0J12DRAFT_425</name>
</gene>
<dbReference type="EMBL" id="JAGTJR010000001">
    <property type="protein sequence ID" value="KAH7064517.1"/>
    <property type="molecule type" value="Genomic_DNA"/>
</dbReference>
<organism evidence="2 3">
    <name type="scientific">Macrophomina phaseolina</name>
    <dbReference type="NCBI Taxonomy" id="35725"/>
    <lineage>
        <taxon>Eukaryota</taxon>
        <taxon>Fungi</taxon>
        <taxon>Dikarya</taxon>
        <taxon>Ascomycota</taxon>
        <taxon>Pezizomycotina</taxon>
        <taxon>Dothideomycetes</taxon>
        <taxon>Dothideomycetes incertae sedis</taxon>
        <taxon>Botryosphaeriales</taxon>
        <taxon>Botryosphaeriaceae</taxon>
        <taxon>Macrophomina</taxon>
    </lineage>
</organism>
<evidence type="ECO:0008006" key="4">
    <source>
        <dbReference type="Google" id="ProtNLM"/>
    </source>
</evidence>
<dbReference type="Proteomes" id="UP000774617">
    <property type="component" value="Unassembled WGS sequence"/>
</dbReference>
<evidence type="ECO:0000313" key="3">
    <source>
        <dbReference type="Proteomes" id="UP000774617"/>
    </source>
</evidence>
<accession>A0ABQ8GTE6</accession>
<name>A0ABQ8GTE6_9PEZI</name>
<evidence type="ECO:0000313" key="2">
    <source>
        <dbReference type="EMBL" id="KAH7064517.1"/>
    </source>
</evidence>
<sequence>MLAKPASCVHLQPWIFNLLHFSILCLLLPFDRTSAATPSPEPRFWPWPCCCACSPRRIRLSASTTTHGVVSTPRKRRRAHLRQHTLLSYTRTGRYGQESIRGLSCRRGDRSALVTLVPSPQACEPSKLSAIAFYSSYGSVP</sequence>